<accession>A0A4Y7XCV4</accession>
<comment type="caution">
    <text evidence="1">The sequence shown here is derived from an EMBL/GenBank/DDBJ whole genome shotgun (WGS) entry which is preliminary data.</text>
</comment>
<evidence type="ECO:0000313" key="2">
    <source>
        <dbReference type="Proteomes" id="UP000297834"/>
    </source>
</evidence>
<reference evidence="1 2" key="1">
    <citation type="submission" date="2019-03" db="EMBL/GenBank/DDBJ databases">
        <title>Alkanindiges illinoisensis: a potential pathogenic isolated from ascites of a gastric cancer patient with abdominal metastasis.</title>
        <authorList>
            <person name="Hu X."/>
            <person name="Yang B."/>
            <person name="Yan X."/>
            <person name="Lin L."/>
            <person name="Zhao H."/>
            <person name="Zhou F."/>
            <person name="Su B."/>
            <person name="Chen J."/>
            <person name="Rui Y."/>
            <person name="Wang Q."/>
            <person name="Zheng L."/>
        </authorList>
    </citation>
    <scope>NUCLEOTIDE SEQUENCE [LARGE SCALE GENOMIC DNA]</scope>
    <source>
        <strain evidence="1 2">NFYY 23406</strain>
    </source>
</reference>
<dbReference type="EMBL" id="SNTY01000018">
    <property type="protein sequence ID" value="TEU27955.1"/>
    <property type="molecule type" value="Genomic_DNA"/>
</dbReference>
<organism evidence="1 2">
    <name type="scientific">Alkanindiges illinoisensis</name>
    <dbReference type="NCBI Taxonomy" id="197183"/>
    <lineage>
        <taxon>Bacteria</taxon>
        <taxon>Pseudomonadati</taxon>
        <taxon>Pseudomonadota</taxon>
        <taxon>Gammaproteobacteria</taxon>
        <taxon>Moraxellales</taxon>
        <taxon>Moraxellaceae</taxon>
        <taxon>Alkanindiges</taxon>
    </lineage>
</organism>
<name>A0A4Y7XCV4_9GAMM</name>
<keyword evidence="2" id="KW-1185">Reference proteome</keyword>
<dbReference type="AlphaFoldDB" id="A0A4Y7XCV4"/>
<evidence type="ECO:0000313" key="1">
    <source>
        <dbReference type="EMBL" id="TEU27955.1"/>
    </source>
</evidence>
<proteinExistence type="predicted"/>
<dbReference type="Proteomes" id="UP000297834">
    <property type="component" value="Unassembled WGS sequence"/>
</dbReference>
<sequence>MENYFKNGLSHKSLNKLKAFTISVNITMNANFNSSDEINFYKLIIQLFESSDKFIEEEFIEYFMSEVGFNEEIAKILVGRIQFGLNLLRQYHIS</sequence>
<dbReference type="RefSeq" id="WP_134244061.1">
    <property type="nucleotide sequence ID" value="NZ_SNTY01000018.1"/>
</dbReference>
<gene>
    <name evidence="1" type="ORF">E2B99_06085</name>
</gene>
<protein>
    <submittedName>
        <fullName evidence="1">Uncharacterized protein</fullName>
    </submittedName>
</protein>